<evidence type="ECO:0000256" key="1">
    <source>
        <dbReference type="ARBA" id="ARBA00022729"/>
    </source>
</evidence>
<evidence type="ECO:0000259" key="3">
    <source>
        <dbReference type="Pfam" id="PF07338"/>
    </source>
</evidence>
<dbReference type="NCBIfam" id="NF007400">
    <property type="entry name" value="PRK09929.1"/>
    <property type="match status" value="1"/>
</dbReference>
<name>A0A381C820_9ENTR</name>
<dbReference type="RefSeq" id="WP_115628768.1">
    <property type="nucleotide sequence ID" value="NZ_UIGI01000001.1"/>
</dbReference>
<dbReference type="Gene3D" id="3.30.1660.10">
    <property type="entry name" value="Flavin-binding protein dodecin"/>
    <property type="match status" value="1"/>
</dbReference>
<dbReference type="InterPro" id="IPR025543">
    <property type="entry name" value="Dodecin-like"/>
</dbReference>
<reference evidence="4 5" key="1">
    <citation type="submission" date="2018-06" db="EMBL/GenBank/DDBJ databases">
        <authorList>
            <consortium name="Pathogen Informatics"/>
            <person name="Doyle S."/>
        </authorList>
    </citation>
    <scope>NUCLEOTIDE SEQUENCE [LARGE SCALE GENOMIC DNA]</scope>
    <source>
        <strain evidence="4 5">NCTC12119</strain>
    </source>
</reference>
<evidence type="ECO:0000256" key="2">
    <source>
        <dbReference type="SAM" id="SignalP"/>
    </source>
</evidence>
<protein>
    <submittedName>
        <fullName evidence="4">Protein of uncharacterized function (DUF1471)</fullName>
    </submittedName>
</protein>
<dbReference type="InterPro" id="IPR010854">
    <property type="entry name" value="YdgH/BhsA/McbA-like_dom"/>
</dbReference>
<sequence length="92" mass="9901">MNKLLAIAFTLLASTWSLSALSAEMMTKNEFKKVQSQYIEIGNISTSGESDASAAKAELSKKADKLGGDIYILSSGNTNNKIHGTAKVYKKK</sequence>
<gene>
    <name evidence="4" type="ORF">NCTC12119_02547</name>
</gene>
<dbReference type="AlphaFoldDB" id="A0A381C820"/>
<dbReference type="EMBL" id="UIGI01000001">
    <property type="protein sequence ID" value="SUW64048.1"/>
    <property type="molecule type" value="Genomic_DNA"/>
</dbReference>
<keyword evidence="1 2" id="KW-0732">Signal</keyword>
<proteinExistence type="predicted"/>
<feature type="chain" id="PRO_5016747630" evidence="2">
    <location>
        <begin position="23"/>
        <end position="92"/>
    </location>
</feature>
<dbReference type="InterPro" id="IPR036275">
    <property type="entry name" value="YdgH-like_sf"/>
</dbReference>
<evidence type="ECO:0000313" key="5">
    <source>
        <dbReference type="Proteomes" id="UP000255528"/>
    </source>
</evidence>
<feature type="signal peptide" evidence="2">
    <location>
        <begin position="1"/>
        <end position="22"/>
    </location>
</feature>
<dbReference type="Pfam" id="PF07338">
    <property type="entry name" value="YdgH_BhsA-like"/>
    <property type="match status" value="1"/>
</dbReference>
<feature type="domain" description="YdgH/BhsA/McbA-like" evidence="3">
    <location>
        <begin position="40"/>
        <end position="90"/>
    </location>
</feature>
<dbReference type="Proteomes" id="UP000255528">
    <property type="component" value="Unassembled WGS sequence"/>
</dbReference>
<accession>A0A381C820</accession>
<dbReference type="SUPFAM" id="SSF159871">
    <property type="entry name" value="YdgH-like"/>
    <property type="match status" value="1"/>
</dbReference>
<organism evidence="4 5">
    <name type="scientific">Buttiauxella agrestis</name>
    <dbReference type="NCBI Taxonomy" id="82977"/>
    <lineage>
        <taxon>Bacteria</taxon>
        <taxon>Pseudomonadati</taxon>
        <taxon>Pseudomonadota</taxon>
        <taxon>Gammaproteobacteria</taxon>
        <taxon>Enterobacterales</taxon>
        <taxon>Enterobacteriaceae</taxon>
        <taxon>Buttiauxella</taxon>
    </lineage>
</organism>
<evidence type="ECO:0000313" key="4">
    <source>
        <dbReference type="EMBL" id="SUW64048.1"/>
    </source>
</evidence>